<keyword evidence="5" id="KW-0862">Zinc</keyword>
<feature type="transmembrane region" description="Helical" evidence="10">
    <location>
        <begin position="144"/>
        <end position="166"/>
    </location>
</feature>
<evidence type="ECO:0000256" key="9">
    <source>
        <dbReference type="SAM" id="MobiDB-lite"/>
    </source>
</evidence>
<feature type="region of interest" description="Disordered" evidence="9">
    <location>
        <begin position="202"/>
        <end position="289"/>
    </location>
</feature>
<feature type="compositionally biased region" description="Low complexity" evidence="9">
    <location>
        <begin position="346"/>
        <end position="365"/>
    </location>
</feature>
<keyword evidence="3" id="KW-0479">Metal-binding</keyword>
<protein>
    <recommendedName>
        <fullName evidence="11">RING-type domain-containing protein</fullName>
    </recommendedName>
</protein>
<dbReference type="PROSITE" id="PS50089">
    <property type="entry name" value="ZF_RING_2"/>
    <property type="match status" value="1"/>
</dbReference>
<feature type="region of interest" description="Disordered" evidence="9">
    <location>
        <begin position="412"/>
        <end position="472"/>
    </location>
</feature>
<dbReference type="PANTHER" id="PTHR46539">
    <property type="entry name" value="E3 UBIQUITIN-PROTEIN LIGASE ATL42"/>
    <property type="match status" value="1"/>
</dbReference>
<evidence type="ECO:0000313" key="13">
    <source>
        <dbReference type="Proteomes" id="UP000504638"/>
    </source>
</evidence>
<dbReference type="GO" id="GO:0008270">
    <property type="term" value="F:zinc ion binding"/>
    <property type="evidence" value="ECO:0007669"/>
    <property type="project" value="UniProtKB-KW"/>
</dbReference>
<evidence type="ECO:0000313" key="14">
    <source>
        <dbReference type="RefSeq" id="XP_033534414.1"/>
    </source>
</evidence>
<reference evidence="14" key="2">
    <citation type="submission" date="2020-04" db="EMBL/GenBank/DDBJ databases">
        <authorList>
            <consortium name="NCBI Genome Project"/>
        </authorList>
    </citation>
    <scope>NUCLEOTIDE SEQUENCE</scope>
    <source>
        <strain evidence="14">CBS 781.70</strain>
    </source>
</reference>
<organism evidence="12">
    <name type="scientific">Eremomyces bilateralis CBS 781.70</name>
    <dbReference type="NCBI Taxonomy" id="1392243"/>
    <lineage>
        <taxon>Eukaryota</taxon>
        <taxon>Fungi</taxon>
        <taxon>Dikarya</taxon>
        <taxon>Ascomycota</taxon>
        <taxon>Pezizomycotina</taxon>
        <taxon>Dothideomycetes</taxon>
        <taxon>Dothideomycetes incertae sedis</taxon>
        <taxon>Eremomycetales</taxon>
        <taxon>Eremomycetaceae</taxon>
        <taxon>Eremomyces</taxon>
    </lineage>
</organism>
<accession>A0A6G1G3Z4</accession>
<dbReference type="Pfam" id="PF13639">
    <property type="entry name" value="zf-RING_2"/>
    <property type="match status" value="1"/>
</dbReference>
<dbReference type="SMART" id="SM00184">
    <property type="entry name" value="RING"/>
    <property type="match status" value="1"/>
</dbReference>
<reference evidence="12 14" key="1">
    <citation type="submission" date="2020-01" db="EMBL/GenBank/DDBJ databases">
        <authorList>
            <consortium name="DOE Joint Genome Institute"/>
            <person name="Haridas S."/>
            <person name="Albert R."/>
            <person name="Binder M."/>
            <person name="Bloem J."/>
            <person name="Labutti K."/>
            <person name="Salamov A."/>
            <person name="Andreopoulos B."/>
            <person name="Baker S.E."/>
            <person name="Barry K."/>
            <person name="Bills G."/>
            <person name="Bluhm B.H."/>
            <person name="Cannon C."/>
            <person name="Castanera R."/>
            <person name="Culley D.E."/>
            <person name="Daum C."/>
            <person name="Ezra D."/>
            <person name="Gonzalez J.B."/>
            <person name="Henrissat B."/>
            <person name="Kuo A."/>
            <person name="Liang C."/>
            <person name="Lipzen A."/>
            <person name="Lutzoni F."/>
            <person name="Magnuson J."/>
            <person name="Mondo S."/>
            <person name="Nolan M."/>
            <person name="Ohm R."/>
            <person name="Pangilinan J."/>
            <person name="Park H.-J."/>
            <person name="Ramirez L."/>
            <person name="Alfaro M."/>
            <person name="Sun H."/>
            <person name="Tritt A."/>
            <person name="Yoshinaga Y."/>
            <person name="Zwiers L.-H."/>
            <person name="Turgeon B.G."/>
            <person name="Goodwin S.B."/>
            <person name="Spatafora J.W."/>
            <person name="Crous P.W."/>
            <person name="Grigoriev I.V."/>
        </authorList>
    </citation>
    <scope>NUCLEOTIDE SEQUENCE</scope>
    <source>
        <strain evidence="12 14">CBS 781.70</strain>
    </source>
</reference>
<feature type="region of interest" description="Disordered" evidence="9">
    <location>
        <begin position="341"/>
        <end position="377"/>
    </location>
</feature>
<evidence type="ECO:0000313" key="12">
    <source>
        <dbReference type="EMBL" id="KAF1812783.1"/>
    </source>
</evidence>
<feature type="compositionally biased region" description="Basic and acidic residues" evidence="9">
    <location>
        <begin position="206"/>
        <end position="217"/>
    </location>
</feature>
<keyword evidence="13" id="KW-1185">Reference proteome</keyword>
<name>A0A6G1G3Z4_9PEZI</name>
<evidence type="ECO:0000256" key="4">
    <source>
        <dbReference type="ARBA" id="ARBA00022771"/>
    </source>
</evidence>
<dbReference type="EMBL" id="ML975156">
    <property type="protein sequence ID" value="KAF1812783.1"/>
    <property type="molecule type" value="Genomic_DNA"/>
</dbReference>
<feature type="non-terminal residue" evidence="12">
    <location>
        <position position="1"/>
    </location>
</feature>
<keyword evidence="7 10" id="KW-0472">Membrane</keyword>
<dbReference type="OrthoDB" id="8062037at2759"/>
<evidence type="ECO:0000256" key="6">
    <source>
        <dbReference type="ARBA" id="ARBA00022989"/>
    </source>
</evidence>
<dbReference type="SUPFAM" id="SSF57850">
    <property type="entry name" value="RING/U-box"/>
    <property type="match status" value="1"/>
</dbReference>
<evidence type="ECO:0000256" key="1">
    <source>
        <dbReference type="ARBA" id="ARBA00004370"/>
    </source>
</evidence>
<dbReference type="GO" id="GO:0016020">
    <property type="term" value="C:membrane"/>
    <property type="evidence" value="ECO:0007669"/>
    <property type="project" value="UniProtKB-SubCell"/>
</dbReference>
<dbReference type="InterPro" id="IPR013083">
    <property type="entry name" value="Znf_RING/FYVE/PHD"/>
</dbReference>
<comment type="subcellular location">
    <subcellularLocation>
        <location evidence="1">Membrane</location>
    </subcellularLocation>
</comment>
<evidence type="ECO:0000256" key="3">
    <source>
        <dbReference type="ARBA" id="ARBA00022723"/>
    </source>
</evidence>
<evidence type="ECO:0000256" key="2">
    <source>
        <dbReference type="ARBA" id="ARBA00022692"/>
    </source>
</evidence>
<evidence type="ECO:0000256" key="8">
    <source>
        <dbReference type="PROSITE-ProRule" id="PRU00175"/>
    </source>
</evidence>
<sequence>ITGQLVRANTSNIASLDNRNIAFISCDPSDYPPTITVAAVLNSCFERRIRAAVLYTKTLDYCAFDNRSRQSFSQVTVYSMSNPSVADMVGGSIDMYPETSQPALIARTSIAQSIYNGTQQPPSFGSVSPSSGGGSPQSTAVAMIILYSITGVITALFLIIIVTGAVRAHRHPERYGPRNVPGRPRQSRAKGIARAMLETLPIVKWGETEPPKERDTELGNAASRSSETSTADGGAPKPTGAITVSTGGTNERSETDGIDKERELEAGPKPDSIVEEGPSRTSQEPKDEGIGCSICTEEFEKGEEVRVLPCDHKYHPQCIDPWLLNVSGTCPLCRVDLRAPDSTAESQLQPDPSDPSTPTQPSDTLAPPPVSANPRSSRRFSAIRDLLNRHHMLTASREERIAALQLVRQQSRAQEQASGGASGENGAANRRRSRGLTARVADVLQRRSRREEEMGDGGASASTAAPERDAPR</sequence>
<dbReference type="Proteomes" id="UP000504638">
    <property type="component" value="Unplaced"/>
</dbReference>
<reference evidence="14" key="3">
    <citation type="submission" date="2025-04" db="UniProtKB">
        <authorList>
            <consortium name="RefSeq"/>
        </authorList>
    </citation>
    <scope>IDENTIFICATION</scope>
    <source>
        <strain evidence="14">CBS 781.70</strain>
    </source>
</reference>
<feature type="compositionally biased region" description="Basic and acidic residues" evidence="9">
    <location>
        <begin position="251"/>
        <end position="268"/>
    </location>
</feature>
<feature type="domain" description="RING-type" evidence="11">
    <location>
        <begin position="292"/>
        <end position="334"/>
    </location>
</feature>
<keyword evidence="4 8" id="KW-0863">Zinc-finger</keyword>
<evidence type="ECO:0000256" key="10">
    <source>
        <dbReference type="SAM" id="Phobius"/>
    </source>
</evidence>
<dbReference type="RefSeq" id="XP_033534414.1">
    <property type="nucleotide sequence ID" value="XM_033676338.1"/>
</dbReference>
<feature type="compositionally biased region" description="Polar residues" evidence="9">
    <location>
        <begin position="222"/>
        <end position="231"/>
    </location>
</feature>
<dbReference type="PANTHER" id="PTHR46539:SF1">
    <property type="entry name" value="E3 UBIQUITIN-PROTEIN LIGASE ATL42"/>
    <property type="match status" value="1"/>
</dbReference>
<evidence type="ECO:0000256" key="5">
    <source>
        <dbReference type="ARBA" id="ARBA00022833"/>
    </source>
</evidence>
<evidence type="ECO:0000259" key="11">
    <source>
        <dbReference type="PROSITE" id="PS50089"/>
    </source>
</evidence>
<dbReference type="GeneID" id="54416908"/>
<evidence type="ECO:0000256" key="7">
    <source>
        <dbReference type="ARBA" id="ARBA00023136"/>
    </source>
</evidence>
<keyword evidence="6 10" id="KW-1133">Transmembrane helix</keyword>
<proteinExistence type="predicted"/>
<keyword evidence="2 10" id="KW-0812">Transmembrane</keyword>
<dbReference type="CDD" id="cd16454">
    <property type="entry name" value="RING-H2_PA-TM-RING"/>
    <property type="match status" value="1"/>
</dbReference>
<dbReference type="AlphaFoldDB" id="A0A6G1G3Z4"/>
<gene>
    <name evidence="12 14" type="ORF">P152DRAFT_396082</name>
</gene>
<dbReference type="InterPro" id="IPR001841">
    <property type="entry name" value="Znf_RING"/>
</dbReference>
<dbReference type="Gene3D" id="3.30.40.10">
    <property type="entry name" value="Zinc/RING finger domain, C3HC4 (zinc finger)"/>
    <property type="match status" value="1"/>
</dbReference>